<dbReference type="GO" id="GO:0005886">
    <property type="term" value="C:plasma membrane"/>
    <property type="evidence" value="ECO:0007669"/>
    <property type="project" value="TreeGrafter"/>
</dbReference>
<protein>
    <submittedName>
        <fullName evidence="3">Diguanylate cyclase</fullName>
    </submittedName>
</protein>
<dbReference type="SUPFAM" id="SSF55781">
    <property type="entry name" value="GAF domain-like"/>
    <property type="match status" value="1"/>
</dbReference>
<dbReference type="NCBIfam" id="TIGR00254">
    <property type="entry name" value="GGDEF"/>
    <property type="match status" value="1"/>
</dbReference>
<dbReference type="Proteomes" id="UP000262477">
    <property type="component" value="Unassembled WGS sequence"/>
</dbReference>
<dbReference type="Gene3D" id="3.30.70.270">
    <property type="match status" value="1"/>
</dbReference>
<feature type="compositionally biased region" description="Basic and acidic residues" evidence="1">
    <location>
        <begin position="349"/>
        <end position="375"/>
    </location>
</feature>
<dbReference type="CDD" id="cd01949">
    <property type="entry name" value="GGDEF"/>
    <property type="match status" value="1"/>
</dbReference>
<dbReference type="RefSeq" id="WP_128510091.1">
    <property type="nucleotide sequence ID" value="NZ_QUAC01000226.1"/>
</dbReference>
<dbReference type="GO" id="GO:0043709">
    <property type="term" value="P:cell adhesion involved in single-species biofilm formation"/>
    <property type="evidence" value="ECO:0007669"/>
    <property type="project" value="TreeGrafter"/>
</dbReference>
<dbReference type="InterPro" id="IPR029787">
    <property type="entry name" value="Nucleotide_cyclase"/>
</dbReference>
<name>A0A371PXE8_STRIH</name>
<feature type="region of interest" description="Disordered" evidence="1">
    <location>
        <begin position="83"/>
        <end position="115"/>
    </location>
</feature>
<dbReference type="InterPro" id="IPR043128">
    <property type="entry name" value="Rev_trsase/Diguanyl_cyclase"/>
</dbReference>
<dbReference type="AlphaFoldDB" id="A0A371PXE8"/>
<dbReference type="Pfam" id="PF00990">
    <property type="entry name" value="GGDEF"/>
    <property type="match status" value="1"/>
</dbReference>
<dbReference type="FunFam" id="3.30.70.270:FF:000044">
    <property type="entry name" value="Diguanylate cyclase (GGDEF)-like protein"/>
    <property type="match status" value="1"/>
</dbReference>
<gene>
    <name evidence="3" type="ORF">DY245_28480</name>
</gene>
<dbReference type="GO" id="GO:0052621">
    <property type="term" value="F:diguanylate cyclase activity"/>
    <property type="evidence" value="ECO:0007669"/>
    <property type="project" value="TreeGrafter"/>
</dbReference>
<dbReference type="InterPro" id="IPR000160">
    <property type="entry name" value="GGDEF_dom"/>
</dbReference>
<feature type="region of interest" description="Disordered" evidence="1">
    <location>
        <begin position="338"/>
        <end position="375"/>
    </location>
</feature>
<proteinExistence type="predicted"/>
<evidence type="ECO:0000256" key="1">
    <source>
        <dbReference type="SAM" id="MobiDB-lite"/>
    </source>
</evidence>
<dbReference type="GO" id="GO:1902201">
    <property type="term" value="P:negative regulation of bacterial-type flagellum-dependent cell motility"/>
    <property type="evidence" value="ECO:0007669"/>
    <property type="project" value="TreeGrafter"/>
</dbReference>
<dbReference type="SUPFAM" id="SSF55073">
    <property type="entry name" value="Nucleotide cyclase"/>
    <property type="match status" value="1"/>
</dbReference>
<dbReference type="PROSITE" id="PS50887">
    <property type="entry name" value="GGDEF"/>
    <property type="match status" value="1"/>
</dbReference>
<dbReference type="InterPro" id="IPR029016">
    <property type="entry name" value="GAF-like_dom_sf"/>
</dbReference>
<dbReference type="PANTHER" id="PTHR45138">
    <property type="entry name" value="REGULATORY COMPONENTS OF SENSORY TRANSDUCTION SYSTEM"/>
    <property type="match status" value="1"/>
</dbReference>
<evidence type="ECO:0000259" key="2">
    <source>
        <dbReference type="PROSITE" id="PS50887"/>
    </source>
</evidence>
<dbReference type="SMART" id="SM00267">
    <property type="entry name" value="GGDEF"/>
    <property type="match status" value="1"/>
</dbReference>
<keyword evidence="4" id="KW-1185">Reference proteome</keyword>
<feature type="compositionally biased region" description="Low complexity" evidence="1">
    <location>
        <begin position="102"/>
        <end position="112"/>
    </location>
</feature>
<organism evidence="3 4">
    <name type="scientific">Streptomyces inhibens</name>
    <dbReference type="NCBI Taxonomy" id="2293571"/>
    <lineage>
        <taxon>Bacteria</taxon>
        <taxon>Bacillati</taxon>
        <taxon>Actinomycetota</taxon>
        <taxon>Actinomycetes</taxon>
        <taxon>Kitasatosporales</taxon>
        <taxon>Streptomycetaceae</taxon>
        <taxon>Streptomyces</taxon>
    </lineage>
</organism>
<evidence type="ECO:0000313" key="4">
    <source>
        <dbReference type="Proteomes" id="UP000262477"/>
    </source>
</evidence>
<dbReference type="EMBL" id="QUAC01000226">
    <property type="protein sequence ID" value="REK87154.1"/>
    <property type="molecule type" value="Genomic_DNA"/>
</dbReference>
<comment type="caution">
    <text evidence="3">The sequence shown here is derived from an EMBL/GenBank/DDBJ whole genome shotgun (WGS) entry which is preliminary data.</text>
</comment>
<dbReference type="PANTHER" id="PTHR45138:SF24">
    <property type="entry name" value="DIGUANYLATE CYCLASE DGCC-RELATED"/>
    <property type="match status" value="1"/>
</dbReference>
<dbReference type="Gene3D" id="3.30.450.40">
    <property type="match status" value="1"/>
</dbReference>
<feature type="domain" description="GGDEF" evidence="2">
    <location>
        <begin position="216"/>
        <end position="349"/>
    </location>
</feature>
<reference evidence="3 4" key="1">
    <citation type="submission" date="2018-08" db="EMBL/GenBank/DDBJ databases">
        <title>Streptomyces NEAU-D10 sp. nov., a novel Actinomycete isolated from soil.</title>
        <authorList>
            <person name="Jin L."/>
        </authorList>
    </citation>
    <scope>NUCLEOTIDE SEQUENCE [LARGE SCALE GENOMIC DNA]</scope>
    <source>
        <strain evidence="3 4">NEAU-D10</strain>
    </source>
</reference>
<accession>A0A371PXE8</accession>
<dbReference type="InterPro" id="IPR050469">
    <property type="entry name" value="Diguanylate_Cyclase"/>
</dbReference>
<evidence type="ECO:0000313" key="3">
    <source>
        <dbReference type="EMBL" id="REK87154.1"/>
    </source>
</evidence>
<dbReference type="OrthoDB" id="23692at2"/>
<sequence>MAAAHTPRESAHAAAQGVRQALGGSFAAISKWERELGKLRVLVNIGELAEGEEEFPEDESYPVHEFPEIVGFLHEQWAGGGEPSAWVETAEGGPAPGESPQGRAGARRSGSGNQQRVAALRRRGRGCCVVAPIVLHGRAWGELYVARRTGEPVFGRADADFASVLAAVTAAGIAQTERLAEARRLAFTDALTGLANRRAVDMRLDEALELHRTDEAVVSLVVCDLNGLKLVNDSRGHAVGDRLLERFGSVLSLCGAMLPGTLAARLGGDEFCLLAVGPPADEVVKVAGELCERAGELDLGEGVAVGVASTGDPIGPVHSARRLFRLADAAQYKAKAARSGEPVVAGRHGGRDDPVVRLADAPDRRSGPERRRFRR</sequence>